<gene>
    <name evidence="2" type="ORF">B5V51_4339</name>
</gene>
<keyword evidence="1" id="KW-0732">Signal</keyword>
<name>A0A2A4JAZ0_HELVI</name>
<organism evidence="2">
    <name type="scientific">Heliothis virescens</name>
    <name type="common">Tobacco budworm moth</name>
    <dbReference type="NCBI Taxonomy" id="7102"/>
    <lineage>
        <taxon>Eukaryota</taxon>
        <taxon>Metazoa</taxon>
        <taxon>Ecdysozoa</taxon>
        <taxon>Arthropoda</taxon>
        <taxon>Hexapoda</taxon>
        <taxon>Insecta</taxon>
        <taxon>Pterygota</taxon>
        <taxon>Neoptera</taxon>
        <taxon>Endopterygota</taxon>
        <taxon>Lepidoptera</taxon>
        <taxon>Glossata</taxon>
        <taxon>Ditrysia</taxon>
        <taxon>Noctuoidea</taxon>
        <taxon>Noctuidae</taxon>
        <taxon>Heliothinae</taxon>
        <taxon>Heliothis</taxon>
    </lineage>
</organism>
<comment type="caution">
    <text evidence="2">The sequence shown here is derived from an EMBL/GenBank/DDBJ whole genome shotgun (WGS) entry which is preliminary data.</text>
</comment>
<proteinExistence type="predicted"/>
<dbReference type="EMBL" id="NWSH01002073">
    <property type="protein sequence ID" value="PCG69245.1"/>
    <property type="molecule type" value="Genomic_DNA"/>
</dbReference>
<evidence type="ECO:0000256" key="1">
    <source>
        <dbReference type="SAM" id="SignalP"/>
    </source>
</evidence>
<accession>A0A2A4JAZ0</accession>
<sequence>MSWISNSQLFVFTLTLNWVTSQEYIENLHDSKYGTHFKEIPKTFEVKGVDANTQFQKLFDRVQHIATQDNLNVLYKINIEVEHPIKYHGKKAFMKKGRSKKYNIPLKKTSMKLSNFEMWLRKMAEQSGVNKKGRSQNYEMYASTTEGQKVITTTKQIQLKYKPIISRIKTNYTKFVKPVRSRTITLTK</sequence>
<evidence type="ECO:0000313" key="2">
    <source>
        <dbReference type="EMBL" id="PCG69245.1"/>
    </source>
</evidence>
<feature type="chain" id="PRO_5013240807" evidence="1">
    <location>
        <begin position="22"/>
        <end position="188"/>
    </location>
</feature>
<protein>
    <submittedName>
        <fullName evidence="2">Uncharacterized protein</fullName>
    </submittedName>
</protein>
<feature type="signal peptide" evidence="1">
    <location>
        <begin position="1"/>
        <end position="21"/>
    </location>
</feature>
<reference evidence="2" key="1">
    <citation type="submission" date="2017-09" db="EMBL/GenBank/DDBJ databases">
        <title>Contemporary evolution of a Lepidopteran species, Heliothis virescens, in response to modern agricultural practices.</title>
        <authorList>
            <person name="Fritz M.L."/>
            <person name="Deyonke A.M."/>
            <person name="Papanicolaou A."/>
            <person name="Micinski S."/>
            <person name="Westbrook J."/>
            <person name="Gould F."/>
        </authorList>
    </citation>
    <scope>NUCLEOTIDE SEQUENCE [LARGE SCALE GENOMIC DNA]</scope>
    <source>
        <strain evidence="2">HvINT-</strain>
        <tissue evidence="2">Whole body</tissue>
    </source>
</reference>
<dbReference type="AlphaFoldDB" id="A0A2A4JAZ0"/>